<gene>
    <name evidence="1" type="primary">Necator_chrX.g23061</name>
    <name evidence="1" type="ORF">RB195_022898</name>
</gene>
<dbReference type="PANTHER" id="PTHR46060:SF1">
    <property type="entry name" value="MARINER MOS1 TRANSPOSASE-LIKE PROTEIN"/>
    <property type="match status" value="1"/>
</dbReference>
<accession>A0ABR1EH04</accession>
<proteinExistence type="predicted"/>
<evidence type="ECO:0008006" key="3">
    <source>
        <dbReference type="Google" id="ProtNLM"/>
    </source>
</evidence>
<reference evidence="1 2" key="1">
    <citation type="submission" date="2023-08" db="EMBL/GenBank/DDBJ databases">
        <title>A Necator americanus chromosomal reference genome.</title>
        <authorList>
            <person name="Ilik V."/>
            <person name="Petrzelkova K.J."/>
            <person name="Pardy F."/>
            <person name="Fuh T."/>
            <person name="Niatou-Singa F.S."/>
            <person name="Gouil Q."/>
            <person name="Baker L."/>
            <person name="Ritchie M.E."/>
            <person name="Jex A.R."/>
            <person name="Gazzola D."/>
            <person name="Li H."/>
            <person name="Toshio Fujiwara R."/>
            <person name="Zhan B."/>
            <person name="Aroian R.V."/>
            <person name="Pafco B."/>
            <person name="Schwarz E.M."/>
        </authorList>
    </citation>
    <scope>NUCLEOTIDE SEQUENCE [LARGE SCALE GENOMIC DNA]</scope>
    <source>
        <strain evidence="1 2">Aroian</strain>
        <tissue evidence="1">Whole animal</tissue>
    </source>
</reference>
<dbReference type="PANTHER" id="PTHR46060">
    <property type="entry name" value="MARINER MOS1 TRANSPOSASE-LIKE PROTEIN"/>
    <property type="match status" value="1"/>
</dbReference>
<comment type="caution">
    <text evidence="1">The sequence shown here is derived from an EMBL/GenBank/DDBJ whole genome shotgun (WGS) entry which is preliminary data.</text>
</comment>
<protein>
    <recommendedName>
        <fullName evidence="3">Histone-lysine N-methyltransferase SETMAR</fullName>
    </recommendedName>
</protein>
<keyword evidence="2" id="KW-1185">Reference proteome</keyword>
<evidence type="ECO:0000313" key="1">
    <source>
        <dbReference type="EMBL" id="KAK6761972.1"/>
    </source>
</evidence>
<evidence type="ECO:0000313" key="2">
    <source>
        <dbReference type="Proteomes" id="UP001303046"/>
    </source>
</evidence>
<dbReference type="EMBL" id="JAVFWL010000006">
    <property type="protein sequence ID" value="KAK6761972.1"/>
    <property type="molecule type" value="Genomic_DNA"/>
</dbReference>
<dbReference type="Pfam" id="PF01359">
    <property type="entry name" value="Transposase_1"/>
    <property type="match status" value="1"/>
</dbReference>
<sequence length="133" mass="15980">MLSVWRVVHGTYRFELLPDNTSVTAEVYYAQMQRLADKICKEHPKLDIKILELGWEVLPHPPYNPDLALNDYHLFRSFRHHLEEKRCDDRDHLENDLRAFFASKSPEFCAKGFRDLVRRWQKVVDVDEDYFVE</sequence>
<name>A0ABR1EH04_NECAM</name>
<dbReference type="Proteomes" id="UP001303046">
    <property type="component" value="Unassembled WGS sequence"/>
</dbReference>
<dbReference type="InterPro" id="IPR001888">
    <property type="entry name" value="Transposase_1"/>
</dbReference>
<dbReference type="InterPro" id="IPR036397">
    <property type="entry name" value="RNaseH_sf"/>
</dbReference>
<organism evidence="1 2">
    <name type="scientific">Necator americanus</name>
    <name type="common">Human hookworm</name>
    <dbReference type="NCBI Taxonomy" id="51031"/>
    <lineage>
        <taxon>Eukaryota</taxon>
        <taxon>Metazoa</taxon>
        <taxon>Ecdysozoa</taxon>
        <taxon>Nematoda</taxon>
        <taxon>Chromadorea</taxon>
        <taxon>Rhabditida</taxon>
        <taxon>Rhabditina</taxon>
        <taxon>Rhabditomorpha</taxon>
        <taxon>Strongyloidea</taxon>
        <taxon>Ancylostomatidae</taxon>
        <taxon>Bunostominae</taxon>
        <taxon>Necator</taxon>
    </lineage>
</organism>
<dbReference type="InterPro" id="IPR052709">
    <property type="entry name" value="Transposase-MT_Hybrid"/>
</dbReference>
<dbReference type="Gene3D" id="3.30.420.10">
    <property type="entry name" value="Ribonuclease H-like superfamily/Ribonuclease H"/>
    <property type="match status" value="1"/>
</dbReference>